<accession>E6MJJ3</accession>
<dbReference type="AlphaFoldDB" id="E6MJJ3"/>
<dbReference type="Pfam" id="PF00881">
    <property type="entry name" value="Nitroreductase"/>
    <property type="match status" value="1"/>
</dbReference>
<dbReference type="STRING" id="887929.HMP0721_2178"/>
<reference evidence="2 3" key="1">
    <citation type="submission" date="2010-12" db="EMBL/GenBank/DDBJ databases">
        <authorList>
            <person name="Muzny D."/>
            <person name="Qin X."/>
            <person name="Deng J."/>
            <person name="Jiang H."/>
            <person name="Liu Y."/>
            <person name="Qu J."/>
            <person name="Song X.-Z."/>
            <person name="Zhang L."/>
            <person name="Thornton R."/>
            <person name="Coyle M."/>
            <person name="Francisco L."/>
            <person name="Jackson L."/>
            <person name="Javaid M."/>
            <person name="Korchina V."/>
            <person name="Kovar C."/>
            <person name="Mata R."/>
            <person name="Mathew T."/>
            <person name="Ngo R."/>
            <person name="Nguyen L."/>
            <person name="Nguyen N."/>
            <person name="Okwuonu G."/>
            <person name="Ongeri F."/>
            <person name="Pham C."/>
            <person name="Simmons D."/>
            <person name="Wilczek-Boney K."/>
            <person name="Hale W."/>
            <person name="Jakkamsetti A."/>
            <person name="Pham P."/>
            <person name="Ruth R."/>
            <person name="San Lucas F."/>
            <person name="Warren J."/>
            <person name="Zhang J."/>
            <person name="Zhao Z."/>
            <person name="Zhou C."/>
            <person name="Zhu D."/>
            <person name="Lee S."/>
            <person name="Bess C."/>
            <person name="Blankenburg K."/>
            <person name="Forbes L."/>
            <person name="Fu Q."/>
            <person name="Gubbala S."/>
            <person name="Hirani K."/>
            <person name="Jayaseelan J.C."/>
            <person name="Lara F."/>
            <person name="Munidasa M."/>
            <person name="Palculict T."/>
            <person name="Patil S."/>
            <person name="Pu L.-L."/>
            <person name="Saada N."/>
            <person name="Tang L."/>
            <person name="Weissenberger G."/>
            <person name="Zhu Y."/>
            <person name="Hemphill L."/>
            <person name="Shang Y."/>
            <person name="Youmans B."/>
            <person name="Ayvaz T."/>
            <person name="Ross M."/>
            <person name="Santibanez J."/>
            <person name="Aqrawi P."/>
            <person name="Gross S."/>
            <person name="Joshi V."/>
            <person name="Fowler G."/>
            <person name="Nazareth L."/>
            <person name="Reid J."/>
            <person name="Worley K."/>
            <person name="Petrosino J."/>
            <person name="Highlander S."/>
            <person name="Gibbs R."/>
        </authorList>
    </citation>
    <scope>NUCLEOTIDE SEQUENCE [LARGE SCALE GENOMIC DNA]</scope>
    <source>
        <strain evidence="2 3">ATCC 23263</strain>
    </source>
</reference>
<dbReference type="InterPro" id="IPR000415">
    <property type="entry name" value="Nitroreductase-like"/>
</dbReference>
<evidence type="ECO:0000313" key="3">
    <source>
        <dbReference type="Proteomes" id="UP000004754"/>
    </source>
</evidence>
<feature type="domain" description="Nitroreductase" evidence="1">
    <location>
        <begin position="9"/>
        <end position="45"/>
    </location>
</feature>
<organism evidence="2 3">
    <name type="scientific">Pseudoramibacter alactolyticus ATCC 23263</name>
    <dbReference type="NCBI Taxonomy" id="887929"/>
    <lineage>
        <taxon>Bacteria</taxon>
        <taxon>Bacillati</taxon>
        <taxon>Bacillota</taxon>
        <taxon>Clostridia</taxon>
        <taxon>Eubacteriales</taxon>
        <taxon>Eubacteriaceae</taxon>
        <taxon>Pseudoramibacter</taxon>
    </lineage>
</organism>
<dbReference type="Gene3D" id="3.40.109.10">
    <property type="entry name" value="NADH Oxidase"/>
    <property type="match status" value="1"/>
</dbReference>
<dbReference type="InterPro" id="IPR029479">
    <property type="entry name" value="Nitroreductase"/>
</dbReference>
<dbReference type="SUPFAM" id="SSF55469">
    <property type="entry name" value="FMN-dependent nitroreductase-like"/>
    <property type="match status" value="1"/>
</dbReference>
<dbReference type="RefSeq" id="WP_006599600.1">
    <property type="nucleotide sequence ID" value="NZ_GL622359.1"/>
</dbReference>
<dbReference type="GO" id="GO:0016491">
    <property type="term" value="F:oxidoreductase activity"/>
    <property type="evidence" value="ECO:0007669"/>
    <property type="project" value="InterPro"/>
</dbReference>
<name>E6MJJ3_9FIRM</name>
<dbReference type="HOGENOM" id="CLU_3102693_0_0_9"/>
<evidence type="ECO:0000259" key="1">
    <source>
        <dbReference type="Pfam" id="PF00881"/>
    </source>
</evidence>
<dbReference type="OrthoDB" id="9783470at2"/>
<protein>
    <recommendedName>
        <fullName evidence="1">Nitroreductase domain-containing protein</fullName>
    </recommendedName>
</protein>
<keyword evidence="3" id="KW-1185">Reference proteome</keyword>
<proteinExistence type="predicted"/>
<dbReference type="EMBL" id="AEQN01000028">
    <property type="protein sequence ID" value="EFV00729.1"/>
    <property type="molecule type" value="Genomic_DNA"/>
</dbReference>
<evidence type="ECO:0000313" key="2">
    <source>
        <dbReference type="EMBL" id="EFV00729.1"/>
    </source>
</evidence>
<dbReference type="Proteomes" id="UP000004754">
    <property type="component" value="Unassembled WGS sequence"/>
</dbReference>
<gene>
    <name evidence="2" type="ORF">HMP0721_2178</name>
</gene>
<sequence length="51" mass="5654">MNDSIGNMKMRRSIRQYKPDRVSPDGIAQIIGDRLFAANGMGKQSPTIAVF</sequence>
<comment type="caution">
    <text evidence="2">The sequence shown here is derived from an EMBL/GenBank/DDBJ whole genome shotgun (WGS) entry which is preliminary data.</text>
</comment>